<evidence type="ECO:0000256" key="7">
    <source>
        <dbReference type="ARBA" id="ARBA00022840"/>
    </source>
</evidence>
<dbReference type="InterPro" id="IPR002934">
    <property type="entry name" value="Polymerase_NTP_transf_dom"/>
</dbReference>
<evidence type="ECO:0000256" key="9">
    <source>
        <dbReference type="ARBA" id="ARBA00038276"/>
    </source>
</evidence>
<keyword evidence="7" id="KW-0067">ATP-binding</keyword>
<evidence type="ECO:0000256" key="8">
    <source>
        <dbReference type="ARBA" id="ARBA00022842"/>
    </source>
</evidence>
<dbReference type="PANTHER" id="PTHR33571">
    <property type="entry name" value="SSL8005 PROTEIN"/>
    <property type="match status" value="1"/>
</dbReference>
<evidence type="ECO:0000259" key="10">
    <source>
        <dbReference type="Pfam" id="PF01909"/>
    </source>
</evidence>
<proteinExistence type="inferred from homology"/>
<name>A0A2U0HZ89_9FLAO</name>
<dbReference type="GO" id="GO:0046872">
    <property type="term" value="F:metal ion binding"/>
    <property type="evidence" value="ECO:0007669"/>
    <property type="project" value="UniProtKB-KW"/>
</dbReference>
<keyword evidence="5" id="KW-0479">Metal-binding</keyword>
<dbReference type="InterPro" id="IPR052038">
    <property type="entry name" value="Type-VII_TA_antitoxin"/>
</dbReference>
<evidence type="ECO:0000256" key="4">
    <source>
        <dbReference type="ARBA" id="ARBA00022695"/>
    </source>
</evidence>
<evidence type="ECO:0000313" key="12">
    <source>
        <dbReference type="Proteomes" id="UP000245962"/>
    </source>
</evidence>
<dbReference type="InterPro" id="IPR043519">
    <property type="entry name" value="NT_sf"/>
</dbReference>
<dbReference type="Proteomes" id="UP000245962">
    <property type="component" value="Unassembled WGS sequence"/>
</dbReference>
<protein>
    <recommendedName>
        <fullName evidence="10">Polymerase nucleotidyl transferase domain-containing protein</fullName>
    </recommendedName>
</protein>
<dbReference type="SUPFAM" id="SSF81301">
    <property type="entry name" value="Nucleotidyltransferase"/>
    <property type="match status" value="1"/>
</dbReference>
<keyword evidence="3" id="KW-0808">Transferase</keyword>
<evidence type="ECO:0000256" key="5">
    <source>
        <dbReference type="ARBA" id="ARBA00022723"/>
    </source>
</evidence>
<keyword evidence="6" id="KW-0547">Nucleotide-binding</keyword>
<gene>
    <name evidence="11" type="ORF">DDV96_10100</name>
</gene>
<dbReference type="Pfam" id="PF01909">
    <property type="entry name" value="NTP_transf_2"/>
    <property type="match status" value="1"/>
</dbReference>
<dbReference type="Gene3D" id="3.30.460.10">
    <property type="entry name" value="Beta Polymerase, domain 2"/>
    <property type="match status" value="1"/>
</dbReference>
<keyword evidence="2" id="KW-1277">Toxin-antitoxin system</keyword>
<dbReference type="EMBL" id="QEHR01000006">
    <property type="protein sequence ID" value="PVW14157.1"/>
    <property type="molecule type" value="Genomic_DNA"/>
</dbReference>
<comment type="cofactor">
    <cofactor evidence="1">
        <name>Mg(2+)</name>
        <dbReference type="ChEBI" id="CHEBI:18420"/>
    </cofactor>
</comment>
<dbReference type="AlphaFoldDB" id="A0A2U0HZ89"/>
<keyword evidence="12" id="KW-1185">Reference proteome</keyword>
<evidence type="ECO:0000256" key="1">
    <source>
        <dbReference type="ARBA" id="ARBA00001946"/>
    </source>
</evidence>
<evidence type="ECO:0000256" key="3">
    <source>
        <dbReference type="ARBA" id="ARBA00022679"/>
    </source>
</evidence>
<accession>A0A2U0HZ89</accession>
<evidence type="ECO:0000256" key="6">
    <source>
        <dbReference type="ARBA" id="ARBA00022741"/>
    </source>
</evidence>
<evidence type="ECO:0000313" key="11">
    <source>
        <dbReference type="EMBL" id="PVW14157.1"/>
    </source>
</evidence>
<keyword evidence="4" id="KW-0548">Nucleotidyltransferase</keyword>
<feature type="domain" description="Polymerase nucleotidyl transferase" evidence="10">
    <location>
        <begin position="58"/>
        <end position="132"/>
    </location>
</feature>
<evidence type="ECO:0000256" key="2">
    <source>
        <dbReference type="ARBA" id="ARBA00022649"/>
    </source>
</evidence>
<dbReference type="GO" id="GO:0016779">
    <property type="term" value="F:nucleotidyltransferase activity"/>
    <property type="evidence" value="ECO:0007669"/>
    <property type="project" value="UniProtKB-KW"/>
</dbReference>
<reference evidence="11 12" key="1">
    <citation type="submission" date="2018-04" db="EMBL/GenBank/DDBJ databases">
        <title>Marixanthomonas spongiae HN-E44 sp. nov., isolated from a marine sponge.</title>
        <authorList>
            <person name="Luo L."/>
            <person name="Zhuang L."/>
        </authorList>
    </citation>
    <scope>NUCLEOTIDE SEQUENCE [LARGE SCALE GENOMIC DNA]</scope>
    <source>
        <strain evidence="11 12">HN-E44</strain>
    </source>
</reference>
<dbReference type="GO" id="GO:0005524">
    <property type="term" value="F:ATP binding"/>
    <property type="evidence" value="ECO:0007669"/>
    <property type="project" value="UniProtKB-KW"/>
</dbReference>
<sequence length="138" mass="15994">MDDCIGKKEQTSLFFCVLCHCWVACHRCKFLRITAVFMYLYFVMDAEINKTIINTILPFKPKQICVFGSYARGDMKEDSDIDILLDVDKNVTLLDLGGLYMDLVEKLNRKIDLVTKDGLNPLFKPFIEKDLIEIYHAD</sequence>
<keyword evidence="8" id="KW-0460">Magnesium</keyword>
<comment type="caution">
    <text evidence="11">The sequence shown here is derived from an EMBL/GenBank/DDBJ whole genome shotgun (WGS) entry which is preliminary data.</text>
</comment>
<dbReference type="OrthoDB" id="9809668at2"/>
<organism evidence="11 12">
    <name type="scientific">Marixanthomonas spongiae</name>
    <dbReference type="NCBI Taxonomy" id="2174845"/>
    <lineage>
        <taxon>Bacteria</taxon>
        <taxon>Pseudomonadati</taxon>
        <taxon>Bacteroidota</taxon>
        <taxon>Flavobacteriia</taxon>
        <taxon>Flavobacteriales</taxon>
        <taxon>Flavobacteriaceae</taxon>
        <taxon>Marixanthomonas</taxon>
    </lineage>
</organism>
<dbReference type="CDD" id="cd05403">
    <property type="entry name" value="NT_KNTase_like"/>
    <property type="match status" value="1"/>
</dbReference>
<comment type="similarity">
    <text evidence="9">Belongs to the MntA antitoxin family.</text>
</comment>
<dbReference type="PANTHER" id="PTHR33571:SF14">
    <property type="entry name" value="PROTEIN ADENYLYLTRANSFERASE MJ0435-RELATED"/>
    <property type="match status" value="1"/>
</dbReference>